<dbReference type="AlphaFoldDB" id="A0A829YK30"/>
<sequence>MLHMHAESKHKGTAAHVQMTYMDALVQAQIEEMERDERVLMMGEDLSVYGDGKVVERFPSRIWSTPISETSFTGVGIGAAMTGLRPIVSLSIASFMYLASDPIINQAAKLRFMTGGQIEVPIVFRCSMYYGNSIAAQHSDRPYPLFMNIPGLKILCPTTPADVKGLLKSAVRDDDPVMLFEDSKLWTTKGPVPTDREHLVPIGKAELKREGSDVTLIAIGASMRPALDAAMTLERKGISVEVIDLRTLKPLDTDAILRSVAKTGRLVIVENAHRLCSVASEVAALASENAFEHLKRPVQRLTAPDVHVPFSPVLEELMYPNKEGIVAAVERIL</sequence>
<comment type="cofactor">
    <cofactor evidence="1">
        <name>thiamine diphosphate</name>
        <dbReference type="ChEBI" id="CHEBI:58937"/>
    </cofactor>
</comment>
<dbReference type="CDD" id="cd07036">
    <property type="entry name" value="TPP_PYR_E1-PDHc-beta_like"/>
    <property type="match status" value="1"/>
</dbReference>
<evidence type="ECO:0000259" key="5">
    <source>
        <dbReference type="SMART" id="SM00861"/>
    </source>
</evidence>
<dbReference type="InterPro" id="IPR033248">
    <property type="entry name" value="Transketolase_C"/>
</dbReference>
<evidence type="ECO:0000256" key="3">
    <source>
        <dbReference type="ARBA" id="ARBA00023052"/>
    </source>
</evidence>
<evidence type="ECO:0000313" key="7">
    <source>
        <dbReference type="Proteomes" id="UP000445000"/>
    </source>
</evidence>
<dbReference type="Gene3D" id="3.40.50.920">
    <property type="match status" value="1"/>
</dbReference>
<keyword evidence="7" id="KW-1185">Reference proteome</keyword>
<feature type="domain" description="Transketolase-like pyrimidine-binding" evidence="5">
    <location>
        <begin position="19"/>
        <end position="187"/>
    </location>
</feature>
<protein>
    <recommendedName>
        <fullName evidence="4">Branched-chain alpha-keto acid dehydrogenase E1 component beta chain</fullName>
    </recommendedName>
</protein>
<keyword evidence="6" id="KW-0670">Pyruvate</keyword>
<dbReference type="GO" id="GO:0016491">
    <property type="term" value="F:oxidoreductase activity"/>
    <property type="evidence" value="ECO:0007669"/>
    <property type="project" value="UniProtKB-KW"/>
</dbReference>
<dbReference type="SUPFAM" id="SSF52518">
    <property type="entry name" value="Thiamin diphosphate-binding fold (THDP-binding)"/>
    <property type="match status" value="1"/>
</dbReference>
<dbReference type="PANTHER" id="PTHR43257">
    <property type="entry name" value="PYRUVATE DEHYDROGENASE E1 COMPONENT BETA SUBUNIT"/>
    <property type="match status" value="1"/>
</dbReference>
<proteinExistence type="predicted"/>
<dbReference type="Proteomes" id="UP000445000">
    <property type="component" value="Unassembled WGS sequence"/>
</dbReference>
<dbReference type="FunFam" id="3.40.50.920:FF:000001">
    <property type="entry name" value="Pyruvate dehydrogenase E1 beta subunit"/>
    <property type="match status" value="1"/>
</dbReference>
<dbReference type="InterPro" id="IPR029061">
    <property type="entry name" value="THDP-binding"/>
</dbReference>
<comment type="caution">
    <text evidence="6">The sequence shown here is derived from an EMBL/GenBank/DDBJ whole genome shotgun (WGS) entry which is preliminary data.</text>
</comment>
<keyword evidence="2" id="KW-0560">Oxidoreductase</keyword>
<dbReference type="Pfam" id="PF02779">
    <property type="entry name" value="Transket_pyr"/>
    <property type="match status" value="1"/>
</dbReference>
<evidence type="ECO:0000256" key="4">
    <source>
        <dbReference type="ARBA" id="ARBA00082400"/>
    </source>
</evidence>
<reference evidence="7" key="1">
    <citation type="submission" date="2020-01" db="EMBL/GenBank/DDBJ databases">
        <title>'Steroidobacter agaridevorans' sp. nov., agar-degrading bacteria isolated from rhizosphere soils.</title>
        <authorList>
            <person name="Ikenaga M."/>
            <person name="Kataoka M."/>
            <person name="Murouchi A."/>
            <person name="Katsuragi S."/>
            <person name="Sakai M."/>
        </authorList>
    </citation>
    <scope>NUCLEOTIDE SEQUENCE [LARGE SCALE GENOMIC DNA]</scope>
    <source>
        <strain evidence="7">YU21-B</strain>
    </source>
</reference>
<dbReference type="InterPro" id="IPR009014">
    <property type="entry name" value="Transketo_C/PFOR_II"/>
</dbReference>
<dbReference type="PANTHER" id="PTHR43257:SF2">
    <property type="entry name" value="PYRUVATE DEHYDROGENASE E1 COMPONENT SUBUNIT BETA"/>
    <property type="match status" value="1"/>
</dbReference>
<evidence type="ECO:0000313" key="6">
    <source>
        <dbReference type="EMBL" id="GFE83707.1"/>
    </source>
</evidence>
<evidence type="ECO:0000256" key="2">
    <source>
        <dbReference type="ARBA" id="ARBA00023002"/>
    </source>
</evidence>
<dbReference type="RefSeq" id="WP_161815294.1">
    <property type="nucleotide sequence ID" value="NZ_BLJN01000006.1"/>
</dbReference>
<dbReference type="SMART" id="SM00861">
    <property type="entry name" value="Transket_pyr"/>
    <property type="match status" value="1"/>
</dbReference>
<gene>
    <name evidence="6" type="ORF">GCM10011487_57070</name>
</gene>
<organism evidence="6 7">
    <name type="scientific">Steroidobacter agaridevorans</name>
    <dbReference type="NCBI Taxonomy" id="2695856"/>
    <lineage>
        <taxon>Bacteria</taxon>
        <taxon>Pseudomonadati</taxon>
        <taxon>Pseudomonadota</taxon>
        <taxon>Gammaproteobacteria</taxon>
        <taxon>Steroidobacterales</taxon>
        <taxon>Steroidobacteraceae</taxon>
        <taxon>Steroidobacter</taxon>
    </lineage>
</organism>
<name>A0A829YK30_9GAMM</name>
<dbReference type="Pfam" id="PF02780">
    <property type="entry name" value="Transketolase_C"/>
    <property type="match status" value="1"/>
</dbReference>
<accession>A0A829YK30</accession>
<keyword evidence="3" id="KW-0786">Thiamine pyrophosphate</keyword>
<dbReference type="SUPFAM" id="SSF52922">
    <property type="entry name" value="TK C-terminal domain-like"/>
    <property type="match status" value="1"/>
</dbReference>
<dbReference type="NCBIfam" id="NF006667">
    <property type="entry name" value="PRK09212.1"/>
    <property type="match status" value="1"/>
</dbReference>
<dbReference type="Gene3D" id="3.40.50.970">
    <property type="match status" value="1"/>
</dbReference>
<evidence type="ECO:0000256" key="1">
    <source>
        <dbReference type="ARBA" id="ARBA00001964"/>
    </source>
</evidence>
<dbReference type="EMBL" id="BLJN01000006">
    <property type="protein sequence ID" value="GFE83707.1"/>
    <property type="molecule type" value="Genomic_DNA"/>
</dbReference>
<dbReference type="InterPro" id="IPR005475">
    <property type="entry name" value="Transketolase-like_Pyr-bd"/>
</dbReference>